<dbReference type="EMBL" id="CP026248">
    <property type="protein sequence ID" value="AWP02908.1"/>
    <property type="molecule type" value="Genomic_DNA"/>
</dbReference>
<name>A0A2U9BFT6_SCOMX</name>
<keyword evidence="1" id="KW-0732">Signal</keyword>
<reference evidence="2 3" key="1">
    <citation type="submission" date="2017-12" db="EMBL/GenBank/DDBJ databases">
        <title>Integrating genomic resources of turbot (Scophthalmus maximus) in depth evaluation of genetic and physical mapping variation across individuals.</title>
        <authorList>
            <person name="Martinez P."/>
        </authorList>
    </citation>
    <scope>NUCLEOTIDE SEQUENCE [LARGE SCALE GENOMIC DNA]</scope>
</reference>
<gene>
    <name evidence="2" type="ORF">SMAX5B_014295</name>
</gene>
<organism evidence="2 3">
    <name type="scientific">Scophthalmus maximus</name>
    <name type="common">Turbot</name>
    <name type="synonym">Psetta maxima</name>
    <dbReference type="NCBI Taxonomy" id="52904"/>
    <lineage>
        <taxon>Eukaryota</taxon>
        <taxon>Metazoa</taxon>
        <taxon>Chordata</taxon>
        <taxon>Craniata</taxon>
        <taxon>Vertebrata</taxon>
        <taxon>Euteleostomi</taxon>
        <taxon>Actinopterygii</taxon>
        <taxon>Neopterygii</taxon>
        <taxon>Teleostei</taxon>
        <taxon>Neoteleostei</taxon>
        <taxon>Acanthomorphata</taxon>
        <taxon>Carangaria</taxon>
        <taxon>Pleuronectiformes</taxon>
        <taxon>Pleuronectoidei</taxon>
        <taxon>Scophthalmidae</taxon>
        <taxon>Scophthalmus</taxon>
    </lineage>
</organism>
<sequence>MNSQYISDVLLDVLLLVPVDGVDSDEQRATGGQVLQQRLTEGPLGLCGYNNADRRYTTCSSGNGRITDCG</sequence>
<accession>A0A2U9BFT6</accession>
<dbReference type="Proteomes" id="UP000246464">
    <property type="component" value="Chromosome 6"/>
</dbReference>
<keyword evidence="3" id="KW-1185">Reference proteome</keyword>
<protein>
    <submittedName>
        <fullName evidence="2">Uncharacterized protein</fullName>
    </submittedName>
</protein>
<evidence type="ECO:0000313" key="2">
    <source>
        <dbReference type="EMBL" id="AWP02908.1"/>
    </source>
</evidence>
<dbReference type="AlphaFoldDB" id="A0A2U9BFT6"/>
<feature type="chain" id="PRO_5016068705" evidence="1">
    <location>
        <begin position="25"/>
        <end position="70"/>
    </location>
</feature>
<proteinExistence type="predicted"/>
<feature type="signal peptide" evidence="1">
    <location>
        <begin position="1"/>
        <end position="24"/>
    </location>
</feature>
<evidence type="ECO:0000313" key="3">
    <source>
        <dbReference type="Proteomes" id="UP000246464"/>
    </source>
</evidence>
<evidence type="ECO:0000256" key="1">
    <source>
        <dbReference type="SAM" id="SignalP"/>
    </source>
</evidence>